<dbReference type="InterPro" id="IPR019378">
    <property type="entry name" value="GDP-Fuc_O-FucTrfase"/>
</dbReference>
<name>A0A7J7LAE0_9MAGN</name>
<keyword evidence="12" id="KW-0119">Carbohydrate metabolism</keyword>
<evidence type="ECO:0000256" key="5">
    <source>
        <dbReference type="ARBA" id="ARBA00022679"/>
    </source>
</evidence>
<dbReference type="PANTHER" id="PTHR31741">
    <property type="entry name" value="OS02G0726500 PROTEIN-RELATED"/>
    <property type="match status" value="1"/>
</dbReference>
<evidence type="ECO:0000256" key="13">
    <source>
        <dbReference type="ARBA" id="ARBA00030350"/>
    </source>
</evidence>
<gene>
    <name evidence="14" type="ORF">GIB67_015530</name>
</gene>
<dbReference type="GO" id="GO:0016020">
    <property type="term" value="C:membrane"/>
    <property type="evidence" value="ECO:0007669"/>
    <property type="project" value="UniProtKB-SubCell"/>
</dbReference>
<evidence type="ECO:0000256" key="2">
    <source>
        <dbReference type="ARBA" id="ARBA00004881"/>
    </source>
</evidence>
<evidence type="ECO:0000256" key="12">
    <source>
        <dbReference type="ARBA" id="ARBA00023277"/>
    </source>
</evidence>
<keyword evidence="6" id="KW-0812">Transmembrane</keyword>
<keyword evidence="4" id="KW-0328">Glycosyltransferase</keyword>
<organism evidence="14 15">
    <name type="scientific">Kingdonia uniflora</name>
    <dbReference type="NCBI Taxonomy" id="39325"/>
    <lineage>
        <taxon>Eukaryota</taxon>
        <taxon>Viridiplantae</taxon>
        <taxon>Streptophyta</taxon>
        <taxon>Embryophyta</taxon>
        <taxon>Tracheophyta</taxon>
        <taxon>Spermatophyta</taxon>
        <taxon>Magnoliopsida</taxon>
        <taxon>Ranunculales</taxon>
        <taxon>Circaeasteraceae</taxon>
        <taxon>Kingdonia</taxon>
    </lineage>
</organism>
<evidence type="ECO:0000256" key="9">
    <source>
        <dbReference type="ARBA" id="ARBA00023136"/>
    </source>
</evidence>
<keyword evidence="5" id="KW-0808">Transferase</keyword>
<protein>
    <recommendedName>
        <fullName evidence="13">O-fucosyltransferase family protein</fullName>
    </recommendedName>
</protein>
<evidence type="ECO:0000313" key="14">
    <source>
        <dbReference type="EMBL" id="KAF6139573.1"/>
    </source>
</evidence>
<dbReference type="Pfam" id="PF10250">
    <property type="entry name" value="O-FucT"/>
    <property type="match status" value="1"/>
</dbReference>
<comment type="pathway">
    <text evidence="2">Glycan metabolism.</text>
</comment>
<keyword evidence="11" id="KW-0294">Fucose metabolism</keyword>
<comment type="similarity">
    <text evidence="3">Belongs to the glycosyltransferase GT106 family.</text>
</comment>
<evidence type="ECO:0000256" key="8">
    <source>
        <dbReference type="ARBA" id="ARBA00022989"/>
    </source>
</evidence>
<evidence type="ECO:0000313" key="15">
    <source>
        <dbReference type="Proteomes" id="UP000541444"/>
    </source>
</evidence>
<comment type="caution">
    <text evidence="14">The sequence shown here is derived from an EMBL/GenBank/DDBJ whole genome shotgun (WGS) entry which is preliminary data.</text>
</comment>
<dbReference type="PANTHER" id="PTHR31741:SF1">
    <property type="entry name" value="O-FUCOSYLTRANSFERASE 7"/>
    <property type="match status" value="1"/>
</dbReference>
<keyword evidence="9" id="KW-0472">Membrane</keyword>
<dbReference type="OrthoDB" id="2012966at2759"/>
<keyword evidence="7" id="KW-0735">Signal-anchor</keyword>
<reference evidence="14 15" key="1">
    <citation type="journal article" date="2020" name="IScience">
        <title>Genome Sequencing of the Endangered Kingdonia uniflora (Circaeasteraceae, Ranunculales) Reveals Potential Mechanisms of Evolutionary Specialization.</title>
        <authorList>
            <person name="Sun Y."/>
            <person name="Deng T."/>
            <person name="Zhang A."/>
            <person name="Moore M.J."/>
            <person name="Landis J.B."/>
            <person name="Lin N."/>
            <person name="Zhang H."/>
            <person name="Zhang X."/>
            <person name="Huang J."/>
            <person name="Zhang X."/>
            <person name="Sun H."/>
            <person name="Wang H."/>
        </authorList>
    </citation>
    <scope>NUCLEOTIDE SEQUENCE [LARGE SCALE GENOMIC DNA]</scope>
    <source>
        <strain evidence="14">TB1705</strain>
        <tissue evidence="14">Leaf</tissue>
    </source>
</reference>
<evidence type="ECO:0000256" key="1">
    <source>
        <dbReference type="ARBA" id="ARBA00004606"/>
    </source>
</evidence>
<evidence type="ECO:0000256" key="10">
    <source>
        <dbReference type="ARBA" id="ARBA00023180"/>
    </source>
</evidence>
<accession>A0A7J7LAE0</accession>
<evidence type="ECO:0000256" key="4">
    <source>
        <dbReference type="ARBA" id="ARBA00022676"/>
    </source>
</evidence>
<dbReference type="GO" id="GO:0006004">
    <property type="term" value="P:fucose metabolic process"/>
    <property type="evidence" value="ECO:0007669"/>
    <property type="project" value="UniProtKB-KW"/>
</dbReference>
<keyword evidence="15" id="KW-1185">Reference proteome</keyword>
<keyword evidence="8" id="KW-1133">Transmembrane helix</keyword>
<dbReference type="GO" id="GO:0016757">
    <property type="term" value="F:glycosyltransferase activity"/>
    <property type="evidence" value="ECO:0007669"/>
    <property type="project" value="UniProtKB-KW"/>
</dbReference>
<dbReference type="AlphaFoldDB" id="A0A7J7LAE0"/>
<dbReference type="EMBL" id="JACGCM010002464">
    <property type="protein sequence ID" value="KAF6139573.1"/>
    <property type="molecule type" value="Genomic_DNA"/>
</dbReference>
<proteinExistence type="inferred from homology"/>
<evidence type="ECO:0000256" key="7">
    <source>
        <dbReference type="ARBA" id="ARBA00022968"/>
    </source>
</evidence>
<dbReference type="GO" id="GO:0005737">
    <property type="term" value="C:cytoplasm"/>
    <property type="evidence" value="ECO:0007669"/>
    <property type="project" value="TreeGrafter"/>
</dbReference>
<comment type="subcellular location">
    <subcellularLocation>
        <location evidence="1">Membrane</location>
        <topology evidence="1">Single-pass type II membrane protein</topology>
    </subcellularLocation>
</comment>
<evidence type="ECO:0000256" key="11">
    <source>
        <dbReference type="ARBA" id="ARBA00023253"/>
    </source>
</evidence>
<dbReference type="Proteomes" id="UP000541444">
    <property type="component" value="Unassembled WGS sequence"/>
</dbReference>
<keyword evidence="10" id="KW-0325">Glycoprotein</keyword>
<evidence type="ECO:0000256" key="6">
    <source>
        <dbReference type="ARBA" id="ARBA00022692"/>
    </source>
</evidence>
<evidence type="ECO:0000256" key="3">
    <source>
        <dbReference type="ARBA" id="ARBA00007737"/>
    </source>
</evidence>
<sequence>MEDLEEYNPYHIARRNNRKALPERVMQDSGPAHPPPPLDICLDNMKSVVVLPEGKTHISKKVATISGDALNFCGGMLMVVKTYDKLHKEQKVFGIARVPADPLPANDMFGDHRLPGDCYLDQLRGQGWVDGEQFLIDHISYDLYWAWVSTPYILPDYSQTINTDVIGPRAVRRRIIPSRFAHSMSQETQLTQEDMDTSADPTWWLRVIDIDGTDRLLDVPRLSDVPGVPSVGLYHDTEYTQYLDESRRMYVGGQQVAYDWTASMYEHYTELEILMMEVDYNNGEEGKNEIRTRSRRGDELSWTQELNGSRGLLNFEKLWKCPPNRDFVPCVEPSPTYSPPAESRGYLLVHTNGELNQMRARIDELVVVARIIYATLVIPELDKRSFWQDTSNFSDGFDEYYCINTLANDVEVIKKLPSELASTTKVVKHFRSWSGIDYYQDEIARMWGEYQISLIGTPKLRIIRTAKSDFRLANNNLPSDIQRLCCCALCEVLRFPPQIEAMGKLLVDRMRSYGPYIALHLRYEKDMLTFSGCTHGFPLSEAAELTTIRENTTYWKVKEINSRERRGKGYCPLSPKEVAMFITSLGYPSSMPIYITFEEIYGGDFTYGYTPIQLSVINGKGSN</sequence>